<proteinExistence type="inferred from homology"/>
<accession>A0A0Q0WHM0</accession>
<dbReference type="GO" id="GO:0005829">
    <property type="term" value="C:cytosol"/>
    <property type="evidence" value="ECO:0007669"/>
    <property type="project" value="TreeGrafter"/>
</dbReference>
<dbReference type="PANTHER" id="PTHR21499">
    <property type="entry name" value="ASPARTATE KINASE"/>
    <property type="match status" value="1"/>
</dbReference>
<keyword evidence="4" id="KW-1185">Reference proteome</keyword>
<organism evidence="3 4">
    <name type="scientific">Acidiplasma cupricumulans</name>
    <dbReference type="NCBI Taxonomy" id="312540"/>
    <lineage>
        <taxon>Archaea</taxon>
        <taxon>Methanobacteriati</taxon>
        <taxon>Thermoplasmatota</taxon>
        <taxon>Thermoplasmata</taxon>
        <taxon>Thermoplasmatales</taxon>
        <taxon>Ferroplasmaceae</taxon>
        <taxon>Acidiplasma</taxon>
    </lineage>
</organism>
<dbReference type="Gene3D" id="3.40.1160.10">
    <property type="entry name" value="Acetylglutamate kinase-like"/>
    <property type="match status" value="1"/>
</dbReference>
<dbReference type="AlphaFoldDB" id="A0A0Q0WHM0"/>
<gene>
    <name evidence="3" type="ORF">AOG55_08215</name>
</gene>
<dbReference type="PANTHER" id="PTHR21499:SF70">
    <property type="entry name" value="ASPARTOKINASE"/>
    <property type="match status" value="1"/>
</dbReference>
<name>A0A0Q0WHM0_9ARCH</name>
<feature type="domain" description="Aspartate/glutamate/uridylate kinase" evidence="2">
    <location>
        <begin position="3"/>
        <end position="259"/>
    </location>
</feature>
<dbReference type="GeneID" id="84220940"/>
<reference evidence="3 4" key="1">
    <citation type="submission" date="2015-09" db="EMBL/GenBank/DDBJ databases">
        <title>Heavy metals and arsenic resistance mechanisms in polyextremophilic archaea of the family Ferroplasmaceae.</title>
        <authorList>
            <person name="Bulaev A.G."/>
            <person name="Kanygina A.V."/>
        </authorList>
    </citation>
    <scope>NUCLEOTIDE SEQUENCE [LARGE SCALE GENOMIC DNA]</scope>
    <source>
        <strain evidence="3 4">BH2</strain>
    </source>
</reference>
<evidence type="ECO:0000313" key="3">
    <source>
        <dbReference type="EMBL" id="KQB35010.1"/>
    </source>
</evidence>
<dbReference type="InterPro" id="IPR001048">
    <property type="entry name" value="Asp/Glu/Uridylate_kinase"/>
</dbReference>
<dbReference type="InterPro" id="IPR036393">
    <property type="entry name" value="AceGlu_kinase-like_sf"/>
</dbReference>
<dbReference type="EMBL" id="LKBH01000192">
    <property type="protein sequence ID" value="KQB35010.1"/>
    <property type="molecule type" value="Genomic_DNA"/>
</dbReference>
<dbReference type="GO" id="GO:0009090">
    <property type="term" value="P:homoserine biosynthetic process"/>
    <property type="evidence" value="ECO:0007669"/>
    <property type="project" value="TreeGrafter"/>
</dbReference>
<dbReference type="RefSeq" id="WP_052656682.1">
    <property type="nucleotide sequence ID" value="NZ_LKBH01000192.1"/>
</dbReference>
<dbReference type="SUPFAM" id="SSF53633">
    <property type="entry name" value="Carbamate kinase-like"/>
    <property type="match status" value="1"/>
</dbReference>
<evidence type="ECO:0000256" key="1">
    <source>
        <dbReference type="ARBA" id="ARBA00010122"/>
    </source>
</evidence>
<comment type="caution">
    <text evidence="3">The sequence shown here is derived from an EMBL/GenBank/DDBJ whole genome shotgun (WGS) entry which is preliminary data.</text>
</comment>
<dbReference type="InParanoid" id="A0A0Q0WHM0"/>
<protein>
    <recommendedName>
        <fullName evidence="2">Aspartate/glutamate/uridylate kinase domain-containing protein</fullName>
    </recommendedName>
</protein>
<evidence type="ECO:0000259" key="2">
    <source>
        <dbReference type="Pfam" id="PF00696"/>
    </source>
</evidence>
<evidence type="ECO:0000313" key="4">
    <source>
        <dbReference type="Proteomes" id="UP000050301"/>
    </source>
</evidence>
<comment type="similarity">
    <text evidence="1">Belongs to the aspartokinase family.</text>
</comment>
<dbReference type="Proteomes" id="UP000050301">
    <property type="component" value="Unassembled WGS sequence"/>
</dbReference>
<dbReference type="FunCoup" id="A0A0Q0WHM0">
    <property type="interactions" value="183"/>
</dbReference>
<dbReference type="GO" id="GO:0009089">
    <property type="term" value="P:lysine biosynthetic process via diaminopimelate"/>
    <property type="evidence" value="ECO:0007669"/>
    <property type="project" value="TreeGrafter"/>
</dbReference>
<sequence>MHVVKVGGSILKGSDDLALIRNKIEACEKCIIVTSAMRNVTNNLIEAINTRNTGIIDTIFTRHMELMNNFYDKDSYFNLLAFKNDVLNNLLRPDTPENRDLILSYGEKMAVMVLYSYLKHHGLDVDYYIEPFIVTDDNFGDASCLYKYTEENLKNMEFKHKITIVPGFTGKTLSGKVTTLGRGGSDYTAVLLGRFLHCSVRLITDVPGIMTYDPKVFPDARTLPEVSIKEAIKMSYVGVKNFNYKTFSPAIDSDIEITIESLYEEGKTVITHNEIKTIKCIALTGTYGNKNMLVFIGHGLSEVDTSSQILNAIGKTHLYHLDDTSLSVIMDEDLEKNKRYLSEVPLWTK</sequence>
<dbReference type="Pfam" id="PF00696">
    <property type="entry name" value="AA_kinase"/>
    <property type="match status" value="1"/>
</dbReference>
<dbReference type="GO" id="GO:0004072">
    <property type="term" value="F:aspartate kinase activity"/>
    <property type="evidence" value="ECO:0007669"/>
    <property type="project" value="TreeGrafter"/>
</dbReference>